<dbReference type="InterPro" id="IPR016166">
    <property type="entry name" value="FAD-bd_PCMH"/>
</dbReference>
<dbReference type="SUPFAM" id="SSF56176">
    <property type="entry name" value="FAD-binding/transporter-associated domain-like"/>
    <property type="match status" value="1"/>
</dbReference>
<organism evidence="3 4">
    <name type="scientific">Streptomyces capitiformicae</name>
    <dbReference type="NCBI Taxonomy" id="2014920"/>
    <lineage>
        <taxon>Bacteria</taxon>
        <taxon>Bacillati</taxon>
        <taxon>Actinomycetota</taxon>
        <taxon>Actinomycetes</taxon>
        <taxon>Kitasatosporales</taxon>
        <taxon>Streptomycetaceae</taxon>
        <taxon>Streptomyces</taxon>
    </lineage>
</organism>
<dbReference type="SUPFAM" id="SSF55447">
    <property type="entry name" value="CO dehydrogenase flavoprotein C-terminal domain-like"/>
    <property type="match status" value="1"/>
</dbReference>
<proteinExistence type="predicted"/>
<dbReference type="GO" id="GO:0071949">
    <property type="term" value="F:FAD binding"/>
    <property type="evidence" value="ECO:0007669"/>
    <property type="project" value="InterPro"/>
</dbReference>
<dbReference type="InterPro" id="IPR016169">
    <property type="entry name" value="FAD-bd_PCMH_sub2"/>
</dbReference>
<dbReference type="InterPro" id="IPR036683">
    <property type="entry name" value="CO_DH_flav_C_dom_sf"/>
</dbReference>
<reference evidence="3" key="2">
    <citation type="submission" date="2020-09" db="EMBL/GenBank/DDBJ databases">
        <authorList>
            <person name="Sun Q."/>
            <person name="Zhou Y."/>
        </authorList>
    </citation>
    <scope>NUCLEOTIDE SEQUENCE</scope>
    <source>
        <strain evidence="3">CGMCC 4.7403</strain>
    </source>
</reference>
<evidence type="ECO:0000313" key="3">
    <source>
        <dbReference type="EMBL" id="GHE41751.1"/>
    </source>
</evidence>
<name>A0A918Z9H3_9ACTN</name>
<dbReference type="InterPro" id="IPR051312">
    <property type="entry name" value="Diverse_Substr_Oxidored"/>
</dbReference>
<evidence type="ECO:0000256" key="1">
    <source>
        <dbReference type="ARBA" id="ARBA00023002"/>
    </source>
</evidence>
<dbReference type="GO" id="GO:0016491">
    <property type="term" value="F:oxidoreductase activity"/>
    <property type="evidence" value="ECO:0007669"/>
    <property type="project" value="UniProtKB-KW"/>
</dbReference>
<dbReference type="RefSeq" id="WP_189785676.1">
    <property type="nucleotide sequence ID" value="NZ_BNAT01000025.1"/>
</dbReference>
<dbReference type="EMBL" id="BNAT01000025">
    <property type="protein sequence ID" value="GHE41751.1"/>
    <property type="molecule type" value="Genomic_DNA"/>
</dbReference>
<dbReference type="InterPro" id="IPR016167">
    <property type="entry name" value="FAD-bd_PCMH_sub1"/>
</dbReference>
<keyword evidence="1" id="KW-0560">Oxidoreductase</keyword>
<accession>A0A918Z9H3</accession>
<dbReference type="InterPro" id="IPR036318">
    <property type="entry name" value="FAD-bd_PCMH-like_sf"/>
</dbReference>
<dbReference type="PANTHER" id="PTHR42659">
    <property type="entry name" value="XANTHINE DEHYDROGENASE SUBUNIT C-RELATED"/>
    <property type="match status" value="1"/>
</dbReference>
<comment type="caution">
    <text evidence="3">The sequence shown here is derived from an EMBL/GenBank/DDBJ whole genome shotgun (WGS) entry which is preliminary data.</text>
</comment>
<feature type="domain" description="FAD-binding PCMH-type" evidence="2">
    <location>
        <begin position="1"/>
        <end position="223"/>
    </location>
</feature>
<evidence type="ECO:0000259" key="2">
    <source>
        <dbReference type="PROSITE" id="PS51387"/>
    </source>
</evidence>
<dbReference type="Pfam" id="PF03450">
    <property type="entry name" value="CO_deh_flav_C"/>
    <property type="match status" value="1"/>
</dbReference>
<dbReference type="PANTHER" id="PTHR42659:SF1">
    <property type="entry name" value="OXIDOREDUCTASE"/>
    <property type="match status" value="1"/>
</dbReference>
<dbReference type="InterPro" id="IPR002346">
    <property type="entry name" value="Mopterin_DH_FAD-bd"/>
</dbReference>
<protein>
    <submittedName>
        <fullName evidence="3">Oxidoreductase</fullName>
    </submittedName>
</protein>
<dbReference type="Pfam" id="PF00941">
    <property type="entry name" value="FAD_binding_5"/>
    <property type="match status" value="1"/>
</dbReference>
<sequence>MREFAYVRATDAQEAQTLVTGRPDAVYLGGGTNLVDLMKLGVTSPGLLVDVSRLPYDRIEHRADGSVLIGAAVRNAPLAGDPGIRRRFPLIAGALLAGASGQVRSAATIGGNLLQRTRCGYFHDVTKPCNKRSPGSGCPAVRGAHRELAVLGTSDHCVATHPSDLAVGLVALDATVRVRSADGGAYAVPVENLYLLPGSTPHRETQLAPGDLITGVEVPPPPPGAAMRYRKVRDRTSYAFALVSAAVSVSVGDDGALRDIRIALGGVAPRPWRARNAEERLRGRRPDDSAVRAAMDAELAGARPLPDNAFKLDLARDLITACVRDLAAEPTGTGERR</sequence>
<dbReference type="Proteomes" id="UP000603227">
    <property type="component" value="Unassembled WGS sequence"/>
</dbReference>
<evidence type="ECO:0000313" key="4">
    <source>
        <dbReference type="Proteomes" id="UP000603227"/>
    </source>
</evidence>
<dbReference type="SMART" id="SM01092">
    <property type="entry name" value="CO_deh_flav_C"/>
    <property type="match status" value="1"/>
</dbReference>
<dbReference type="AlphaFoldDB" id="A0A918Z9H3"/>
<dbReference type="PROSITE" id="PS51387">
    <property type="entry name" value="FAD_PCMH"/>
    <property type="match status" value="1"/>
</dbReference>
<dbReference type="Gene3D" id="3.30.390.50">
    <property type="entry name" value="CO dehydrogenase flavoprotein, C-terminal domain"/>
    <property type="match status" value="1"/>
</dbReference>
<dbReference type="InterPro" id="IPR005107">
    <property type="entry name" value="CO_DH_flav_C"/>
</dbReference>
<gene>
    <name evidence="3" type="ORF">GCM10017771_61140</name>
</gene>
<reference evidence="3" key="1">
    <citation type="journal article" date="2014" name="Int. J. Syst. Evol. Microbiol.">
        <title>Complete genome sequence of Corynebacterium casei LMG S-19264T (=DSM 44701T), isolated from a smear-ripened cheese.</title>
        <authorList>
            <consortium name="US DOE Joint Genome Institute (JGI-PGF)"/>
            <person name="Walter F."/>
            <person name="Albersmeier A."/>
            <person name="Kalinowski J."/>
            <person name="Ruckert C."/>
        </authorList>
    </citation>
    <scope>NUCLEOTIDE SEQUENCE</scope>
    <source>
        <strain evidence="3">CGMCC 4.7403</strain>
    </source>
</reference>
<keyword evidence="4" id="KW-1185">Reference proteome</keyword>
<dbReference type="Gene3D" id="3.30.43.10">
    <property type="entry name" value="Uridine Diphospho-n-acetylenolpyruvylglucosamine Reductase, domain 2"/>
    <property type="match status" value="1"/>
</dbReference>
<dbReference type="Gene3D" id="3.30.465.10">
    <property type="match status" value="2"/>
</dbReference>